<proteinExistence type="predicted"/>
<name>A0A9D1A5M4_9FIRM</name>
<dbReference type="PANTHER" id="PTHR44858:SF1">
    <property type="entry name" value="UDP-N-ACETYLGLUCOSAMINE--PEPTIDE N-ACETYLGLUCOSAMINYLTRANSFERASE SPINDLY-RELATED"/>
    <property type="match status" value="1"/>
</dbReference>
<keyword evidence="5" id="KW-0472">Membrane</keyword>
<evidence type="ECO:0000256" key="2">
    <source>
        <dbReference type="ARBA" id="ARBA00022803"/>
    </source>
</evidence>
<reference evidence="6" key="1">
    <citation type="submission" date="2020-10" db="EMBL/GenBank/DDBJ databases">
        <authorList>
            <person name="Gilroy R."/>
        </authorList>
    </citation>
    <scope>NUCLEOTIDE SEQUENCE</scope>
    <source>
        <strain evidence="6">CHK180-2868</strain>
    </source>
</reference>
<comment type="caution">
    <text evidence="6">The sequence shown here is derived from an EMBL/GenBank/DDBJ whole genome shotgun (WGS) entry which is preliminary data.</text>
</comment>
<dbReference type="SMART" id="SM00028">
    <property type="entry name" value="TPR"/>
    <property type="match status" value="6"/>
</dbReference>
<evidence type="ECO:0000256" key="1">
    <source>
        <dbReference type="ARBA" id="ARBA00022737"/>
    </source>
</evidence>
<keyword evidence="5" id="KW-1133">Transmembrane helix</keyword>
<dbReference type="InterPro" id="IPR011990">
    <property type="entry name" value="TPR-like_helical_dom_sf"/>
</dbReference>
<evidence type="ECO:0000256" key="5">
    <source>
        <dbReference type="SAM" id="Phobius"/>
    </source>
</evidence>
<dbReference type="Pfam" id="PF14559">
    <property type="entry name" value="TPR_19"/>
    <property type="match status" value="1"/>
</dbReference>
<dbReference type="InterPro" id="IPR050498">
    <property type="entry name" value="Ycf3"/>
</dbReference>
<dbReference type="Proteomes" id="UP000824250">
    <property type="component" value="Unassembled WGS sequence"/>
</dbReference>
<dbReference type="Gene3D" id="1.25.40.10">
    <property type="entry name" value="Tetratricopeptide repeat domain"/>
    <property type="match status" value="3"/>
</dbReference>
<feature type="transmembrane region" description="Helical" evidence="5">
    <location>
        <begin position="217"/>
        <end position="239"/>
    </location>
</feature>
<feature type="repeat" description="TPR" evidence="3">
    <location>
        <begin position="11"/>
        <end position="44"/>
    </location>
</feature>
<dbReference type="EMBL" id="DVGC01000057">
    <property type="protein sequence ID" value="HIR06191.1"/>
    <property type="molecule type" value="Genomic_DNA"/>
</dbReference>
<evidence type="ECO:0000256" key="3">
    <source>
        <dbReference type="PROSITE-ProRule" id="PRU00339"/>
    </source>
</evidence>
<keyword evidence="2 3" id="KW-0802">TPR repeat</keyword>
<protein>
    <submittedName>
        <fullName evidence="6">Tetratricopeptide repeat protein</fullName>
    </submittedName>
</protein>
<feature type="coiled-coil region" evidence="4">
    <location>
        <begin position="255"/>
        <end position="296"/>
    </location>
</feature>
<evidence type="ECO:0000313" key="6">
    <source>
        <dbReference type="EMBL" id="HIR06191.1"/>
    </source>
</evidence>
<sequence length="434" mass="49536">MDELQKIQFAANSFYNRGLELAKERDLSGASEYLKRALQLNKYHTDARNLLGLIFYEMGETSDALVQWVISVNLQPEENRADHYLDEVQRKPGKLEVASQTVKKFNQALIYAQNGSDDLAVLQLKRVVEERPNYVKAHLLLALLYMQHEDFTKAGKSLFKVLQIDKNNKKAGRYMEYVKSRTGKADVERRKMKNAFSHRQMQDDDVILPPTYKENTGWQSIINIGIGLILGAVMIFFLVMPARERSLNYEHNQEMLSYTDQLNLANQEVARLNEELSQYQTQNEQVQSQLDEMQGNSDSVVAEYAALVQIQQAYRNNDFRTAVRLYIDMDQSKITDENTLNILAGIQADMAANAPAELEAMAAEAEAAGDHELALHYYESYMTLNDRNPQIIYNMAMIYQAMGDEDTADQLFGQVIMNFADSELAAQAQAQRGY</sequence>
<evidence type="ECO:0000256" key="4">
    <source>
        <dbReference type="SAM" id="Coils"/>
    </source>
</evidence>
<gene>
    <name evidence="6" type="ORF">IAB28_09550</name>
</gene>
<dbReference type="AlphaFoldDB" id="A0A9D1A5M4"/>
<keyword evidence="4" id="KW-0175">Coiled coil</keyword>
<feature type="repeat" description="TPR" evidence="3">
    <location>
        <begin position="135"/>
        <end position="168"/>
    </location>
</feature>
<dbReference type="PANTHER" id="PTHR44858">
    <property type="entry name" value="TETRATRICOPEPTIDE REPEAT PROTEIN 6"/>
    <property type="match status" value="1"/>
</dbReference>
<accession>A0A9D1A5M4</accession>
<keyword evidence="5" id="KW-0812">Transmembrane</keyword>
<dbReference type="Pfam" id="PF13432">
    <property type="entry name" value="TPR_16"/>
    <property type="match status" value="2"/>
</dbReference>
<dbReference type="InterPro" id="IPR019734">
    <property type="entry name" value="TPR_rpt"/>
</dbReference>
<reference evidence="6" key="2">
    <citation type="journal article" date="2021" name="PeerJ">
        <title>Extensive microbial diversity within the chicken gut microbiome revealed by metagenomics and culture.</title>
        <authorList>
            <person name="Gilroy R."/>
            <person name="Ravi A."/>
            <person name="Getino M."/>
            <person name="Pursley I."/>
            <person name="Horton D.L."/>
            <person name="Alikhan N.F."/>
            <person name="Baker D."/>
            <person name="Gharbi K."/>
            <person name="Hall N."/>
            <person name="Watson M."/>
            <person name="Adriaenssens E.M."/>
            <person name="Foster-Nyarko E."/>
            <person name="Jarju S."/>
            <person name="Secka A."/>
            <person name="Antonio M."/>
            <person name="Oren A."/>
            <person name="Chaudhuri R.R."/>
            <person name="La Ragione R."/>
            <person name="Hildebrand F."/>
            <person name="Pallen M.J."/>
        </authorList>
    </citation>
    <scope>NUCLEOTIDE SEQUENCE</scope>
    <source>
        <strain evidence="6">CHK180-2868</strain>
    </source>
</reference>
<organism evidence="6 7">
    <name type="scientific">Candidatus Copromonas faecavium</name>
    <name type="common">nom. illeg.</name>
    <dbReference type="NCBI Taxonomy" id="2840740"/>
    <lineage>
        <taxon>Bacteria</taxon>
        <taxon>Bacillati</taxon>
        <taxon>Bacillota</taxon>
        <taxon>Clostridia</taxon>
        <taxon>Lachnospirales</taxon>
        <taxon>Lachnospiraceae</taxon>
        <taxon>Candidatus Copromonas (nom. illeg.)</taxon>
    </lineage>
</organism>
<keyword evidence="1" id="KW-0677">Repeat</keyword>
<dbReference type="SUPFAM" id="SSF48452">
    <property type="entry name" value="TPR-like"/>
    <property type="match status" value="1"/>
</dbReference>
<dbReference type="PROSITE" id="PS50005">
    <property type="entry name" value="TPR"/>
    <property type="match status" value="2"/>
</dbReference>
<evidence type="ECO:0000313" key="7">
    <source>
        <dbReference type="Proteomes" id="UP000824250"/>
    </source>
</evidence>